<evidence type="ECO:0000256" key="4">
    <source>
        <dbReference type="ARBA" id="ARBA00023125"/>
    </source>
</evidence>
<dbReference type="GeneID" id="99685187"/>
<keyword evidence="3" id="KW-0805">Transcription regulation</keyword>
<dbReference type="OrthoDB" id="9806864at2"/>
<dbReference type="EMBL" id="SLXD01000002">
    <property type="protein sequence ID" value="TCP04274.1"/>
    <property type="molecule type" value="Genomic_DNA"/>
</dbReference>
<keyword evidence="5" id="KW-0804">Transcription</keyword>
<dbReference type="InterPro" id="IPR011991">
    <property type="entry name" value="ArsR-like_HTH"/>
</dbReference>
<gene>
    <name evidence="7" type="ORF">EV684_10224</name>
</gene>
<dbReference type="Proteomes" id="UP000295106">
    <property type="component" value="Unassembled WGS sequence"/>
</dbReference>
<keyword evidence="4" id="KW-0238">DNA-binding</keyword>
<dbReference type="SMART" id="SM00347">
    <property type="entry name" value="HTH_MARR"/>
    <property type="match status" value="1"/>
</dbReference>
<dbReference type="AlphaFoldDB" id="A0A4R2MI09"/>
<reference evidence="7 8" key="1">
    <citation type="submission" date="2019-03" db="EMBL/GenBank/DDBJ databases">
        <title>Genomic Encyclopedia of Type Strains, Phase IV (KMG-IV): sequencing the most valuable type-strain genomes for metagenomic binning, comparative biology and taxonomic classification.</title>
        <authorList>
            <person name="Goeker M."/>
        </authorList>
    </citation>
    <scope>NUCLEOTIDE SEQUENCE [LARGE SCALE GENOMIC DNA]</scope>
    <source>
        <strain evidence="7 8">DSM 1709</strain>
    </source>
</reference>
<dbReference type="InterPro" id="IPR000835">
    <property type="entry name" value="HTH_MarR-typ"/>
</dbReference>
<organism evidence="7 8">
    <name type="scientific">Rubrivivax gelatinosus</name>
    <name type="common">Rhodocyclus gelatinosus</name>
    <name type="synonym">Rhodopseudomonas gelatinosa</name>
    <dbReference type="NCBI Taxonomy" id="28068"/>
    <lineage>
        <taxon>Bacteria</taxon>
        <taxon>Pseudomonadati</taxon>
        <taxon>Pseudomonadota</taxon>
        <taxon>Betaproteobacteria</taxon>
        <taxon>Burkholderiales</taxon>
        <taxon>Sphaerotilaceae</taxon>
        <taxon>Rubrivivax</taxon>
    </lineage>
</organism>
<dbReference type="SUPFAM" id="SSF46785">
    <property type="entry name" value="Winged helix' DNA-binding domain"/>
    <property type="match status" value="1"/>
</dbReference>
<evidence type="ECO:0000313" key="7">
    <source>
        <dbReference type="EMBL" id="TCP04274.1"/>
    </source>
</evidence>
<evidence type="ECO:0000259" key="6">
    <source>
        <dbReference type="PROSITE" id="PS50995"/>
    </source>
</evidence>
<dbReference type="FunFam" id="1.10.10.10:FF:000163">
    <property type="entry name" value="MarR family transcriptional regulator"/>
    <property type="match status" value="1"/>
</dbReference>
<dbReference type="InterPro" id="IPR036390">
    <property type="entry name" value="WH_DNA-bd_sf"/>
</dbReference>
<evidence type="ECO:0000256" key="1">
    <source>
        <dbReference type="ARBA" id="ARBA00004496"/>
    </source>
</evidence>
<evidence type="ECO:0000256" key="5">
    <source>
        <dbReference type="ARBA" id="ARBA00023163"/>
    </source>
</evidence>
<dbReference type="GO" id="GO:0006950">
    <property type="term" value="P:response to stress"/>
    <property type="evidence" value="ECO:0007669"/>
    <property type="project" value="TreeGrafter"/>
</dbReference>
<keyword evidence="2" id="KW-0963">Cytoplasm</keyword>
<dbReference type="RefSeq" id="WP_132644800.1">
    <property type="nucleotide sequence ID" value="NZ_CP181386.1"/>
</dbReference>
<protein>
    <submittedName>
        <fullName evidence="7">MarR family transcriptional regulator</fullName>
    </submittedName>
</protein>
<evidence type="ECO:0000313" key="8">
    <source>
        <dbReference type="Proteomes" id="UP000295106"/>
    </source>
</evidence>
<dbReference type="GO" id="GO:0003677">
    <property type="term" value="F:DNA binding"/>
    <property type="evidence" value="ECO:0007669"/>
    <property type="project" value="UniProtKB-KW"/>
</dbReference>
<dbReference type="GO" id="GO:0003700">
    <property type="term" value="F:DNA-binding transcription factor activity"/>
    <property type="evidence" value="ECO:0007669"/>
    <property type="project" value="InterPro"/>
</dbReference>
<dbReference type="Pfam" id="PF01047">
    <property type="entry name" value="MarR"/>
    <property type="match status" value="1"/>
</dbReference>
<dbReference type="InterPro" id="IPR039422">
    <property type="entry name" value="MarR/SlyA-like"/>
</dbReference>
<name>A0A4R2MI09_RUBGE</name>
<dbReference type="CDD" id="cd00090">
    <property type="entry name" value="HTH_ARSR"/>
    <property type="match status" value="1"/>
</dbReference>
<sequence length="153" mass="16947">MASPDAPALLPLERQLCFALYAGSLAMTRLYRPLLEPLGLTYPQYLVMLVLWHEGRQTVSGIGERLDLESGTLTPLLRRLERAGLVRRERDAADQRRVHVEPTDAGRALQAQAVELQGRLLAGVDCDAAELAALVERVQALRQRINESLPRAA</sequence>
<dbReference type="GO" id="GO:0005737">
    <property type="term" value="C:cytoplasm"/>
    <property type="evidence" value="ECO:0007669"/>
    <property type="project" value="UniProtKB-SubCell"/>
</dbReference>
<feature type="domain" description="HTH marR-type" evidence="6">
    <location>
        <begin position="13"/>
        <end position="143"/>
    </location>
</feature>
<evidence type="ECO:0000256" key="2">
    <source>
        <dbReference type="ARBA" id="ARBA00022490"/>
    </source>
</evidence>
<proteinExistence type="predicted"/>
<dbReference type="PANTHER" id="PTHR33164:SF5">
    <property type="entry name" value="ORGANIC HYDROPEROXIDE RESISTANCE TRANSCRIPTIONAL REGULATOR"/>
    <property type="match status" value="1"/>
</dbReference>
<dbReference type="PANTHER" id="PTHR33164">
    <property type="entry name" value="TRANSCRIPTIONAL REGULATOR, MARR FAMILY"/>
    <property type="match status" value="1"/>
</dbReference>
<evidence type="ECO:0000256" key="3">
    <source>
        <dbReference type="ARBA" id="ARBA00023015"/>
    </source>
</evidence>
<dbReference type="Gene3D" id="1.10.10.10">
    <property type="entry name" value="Winged helix-like DNA-binding domain superfamily/Winged helix DNA-binding domain"/>
    <property type="match status" value="1"/>
</dbReference>
<comment type="subcellular location">
    <subcellularLocation>
        <location evidence="1">Cytoplasm</location>
    </subcellularLocation>
</comment>
<dbReference type="InterPro" id="IPR036388">
    <property type="entry name" value="WH-like_DNA-bd_sf"/>
</dbReference>
<accession>A0A4R2MI09</accession>
<comment type="caution">
    <text evidence="7">The sequence shown here is derived from an EMBL/GenBank/DDBJ whole genome shotgun (WGS) entry which is preliminary data.</text>
</comment>
<dbReference type="PROSITE" id="PS50995">
    <property type="entry name" value="HTH_MARR_2"/>
    <property type="match status" value="1"/>
</dbReference>